<dbReference type="EMBL" id="DS017145">
    <property type="protein sequence ID" value="KMU92691.1"/>
    <property type="molecule type" value="Genomic_DNA"/>
</dbReference>
<gene>
    <name evidence="1" type="ORF">CIHG_10490</name>
</gene>
<name>A0A0J8S753_COCIT</name>
<dbReference type="VEuPathDB" id="FungiDB:CIHG_10490"/>
<reference evidence="2" key="1">
    <citation type="journal article" date="2010" name="Genome Res.">
        <title>Population genomic sequencing of Coccidioides fungi reveals recent hybridization and transposon control.</title>
        <authorList>
            <person name="Neafsey D.E."/>
            <person name="Barker B.M."/>
            <person name="Sharpton T.J."/>
            <person name="Stajich J.E."/>
            <person name="Park D.J."/>
            <person name="Whiston E."/>
            <person name="Hung C.-Y."/>
            <person name="McMahan C."/>
            <person name="White J."/>
            <person name="Sykes S."/>
            <person name="Heiman D."/>
            <person name="Young S."/>
            <person name="Zeng Q."/>
            <person name="Abouelleil A."/>
            <person name="Aftuck L."/>
            <person name="Bessette D."/>
            <person name="Brown A."/>
            <person name="FitzGerald M."/>
            <person name="Lui A."/>
            <person name="Macdonald J.P."/>
            <person name="Priest M."/>
            <person name="Orbach M.J."/>
            <person name="Galgiani J.N."/>
            <person name="Kirkland T.N."/>
            <person name="Cole G.T."/>
            <person name="Birren B.W."/>
            <person name="Henn M.R."/>
            <person name="Taylor J.W."/>
            <person name="Rounsley S.D."/>
        </authorList>
    </citation>
    <scope>NUCLEOTIDE SEQUENCE [LARGE SCALE GENOMIC DNA]</scope>
    <source>
        <strain evidence="2">H538.4</strain>
    </source>
</reference>
<organism evidence="1 2">
    <name type="scientific">Coccidioides immitis H538.4</name>
    <dbReference type="NCBI Taxonomy" id="396776"/>
    <lineage>
        <taxon>Eukaryota</taxon>
        <taxon>Fungi</taxon>
        <taxon>Dikarya</taxon>
        <taxon>Ascomycota</taxon>
        <taxon>Pezizomycotina</taxon>
        <taxon>Eurotiomycetes</taxon>
        <taxon>Eurotiomycetidae</taxon>
        <taxon>Onygenales</taxon>
        <taxon>Onygenaceae</taxon>
        <taxon>Coccidioides</taxon>
    </lineage>
</organism>
<sequence>MLFILQAEALNSCRQILTDFSLFYHYFLSVSSSFVAAPALAENIIVTVLSAPAGFLYLPIKEHDVIIKTKYISADLNQKYILLTFSSNLVLVEQKYMKNVMSLQT</sequence>
<dbReference type="Proteomes" id="UP000054563">
    <property type="component" value="Unassembled WGS sequence"/>
</dbReference>
<evidence type="ECO:0000313" key="2">
    <source>
        <dbReference type="Proteomes" id="UP000054563"/>
    </source>
</evidence>
<accession>A0A0J8S753</accession>
<dbReference type="AlphaFoldDB" id="A0A0J8S753"/>
<proteinExistence type="predicted"/>
<evidence type="ECO:0000313" key="1">
    <source>
        <dbReference type="EMBL" id="KMU92691.1"/>
    </source>
</evidence>
<protein>
    <submittedName>
        <fullName evidence="1">Uncharacterized protein</fullName>
    </submittedName>
</protein>